<protein>
    <recommendedName>
        <fullName evidence="4">DUF1524 domain-containing protein</fullName>
    </recommendedName>
</protein>
<comment type="caution">
    <text evidence="2">The sequence shown here is derived from an EMBL/GenBank/DDBJ whole genome shotgun (WGS) entry which is preliminary data.</text>
</comment>
<dbReference type="AlphaFoldDB" id="A0A0T6LQU6"/>
<accession>A0A0T6LQU6</accession>
<dbReference type="RefSeq" id="WP_018382004.1">
    <property type="nucleotide sequence ID" value="NZ_LLZU01000025.1"/>
</dbReference>
<gene>
    <name evidence="2" type="ORF">AQ490_25540</name>
</gene>
<name>A0A0T6LQU6_WENVI</name>
<dbReference type="OrthoDB" id="5196645at2"/>
<sequence>MTGRCRLTGAAWYSWYDDATITSARGIDIDHMVPLAEAHDSGGYPWTAQRRQAYANDLGDDRALAAVSARSNRRKADQDPTDWPPRKEARCTHAEHQVLTDVAAACPNRVITVQIGP</sequence>
<dbReference type="Proteomes" id="UP000050867">
    <property type="component" value="Unassembled WGS sequence"/>
</dbReference>
<proteinExistence type="predicted"/>
<evidence type="ECO:0008006" key="4">
    <source>
        <dbReference type="Google" id="ProtNLM"/>
    </source>
</evidence>
<reference evidence="2 3" key="1">
    <citation type="submission" date="2015-10" db="EMBL/GenBank/DDBJ databases">
        <title>Draft genome sequence of pyrrolomycin-producing Streptomyces vitaminophilus.</title>
        <authorList>
            <person name="Graham D.E."/>
            <person name="Mahan K.M."/>
            <person name="Klingeman D.M."/>
            <person name="Hettich R.L."/>
            <person name="Parry R.J."/>
        </authorList>
    </citation>
    <scope>NUCLEOTIDE SEQUENCE [LARGE SCALE GENOMIC DNA]</scope>
    <source>
        <strain evidence="2 3">ATCC 31673</strain>
    </source>
</reference>
<feature type="region of interest" description="Disordered" evidence="1">
    <location>
        <begin position="68"/>
        <end position="88"/>
    </location>
</feature>
<organism evidence="2 3">
    <name type="scientific">Wenjunlia vitaminophila</name>
    <name type="common">Streptomyces vitaminophilus</name>
    <dbReference type="NCBI Taxonomy" id="76728"/>
    <lineage>
        <taxon>Bacteria</taxon>
        <taxon>Bacillati</taxon>
        <taxon>Actinomycetota</taxon>
        <taxon>Actinomycetes</taxon>
        <taxon>Kitasatosporales</taxon>
        <taxon>Streptomycetaceae</taxon>
        <taxon>Wenjunlia</taxon>
    </lineage>
</organism>
<dbReference type="PANTHER" id="PTHR24094">
    <property type="entry name" value="SECRETED PROTEIN"/>
    <property type="match status" value="1"/>
</dbReference>
<evidence type="ECO:0000313" key="3">
    <source>
        <dbReference type="Proteomes" id="UP000050867"/>
    </source>
</evidence>
<evidence type="ECO:0000256" key="1">
    <source>
        <dbReference type="SAM" id="MobiDB-lite"/>
    </source>
</evidence>
<evidence type="ECO:0000313" key="2">
    <source>
        <dbReference type="EMBL" id="KRV48376.1"/>
    </source>
</evidence>
<dbReference type="EMBL" id="LLZU01000025">
    <property type="protein sequence ID" value="KRV48376.1"/>
    <property type="molecule type" value="Genomic_DNA"/>
</dbReference>
<dbReference type="STRING" id="76728.AQ490_25540"/>
<dbReference type="PANTHER" id="PTHR24094:SF15">
    <property type="entry name" value="AMP-DEPENDENT SYNTHETASE_LIGASE DOMAIN-CONTAINING PROTEIN-RELATED"/>
    <property type="match status" value="1"/>
</dbReference>
<keyword evidence="3" id="KW-1185">Reference proteome</keyword>
<dbReference type="eggNOG" id="COG2356">
    <property type="taxonomic scope" value="Bacteria"/>
</dbReference>
<feature type="compositionally biased region" description="Basic and acidic residues" evidence="1">
    <location>
        <begin position="74"/>
        <end position="88"/>
    </location>
</feature>